<dbReference type="OrthoDB" id="2481768at2"/>
<feature type="signal peptide" evidence="2">
    <location>
        <begin position="1"/>
        <end position="26"/>
    </location>
</feature>
<protein>
    <submittedName>
        <fullName evidence="3">Uncharacterized protein</fullName>
    </submittedName>
</protein>
<dbReference type="InterPro" id="IPR051465">
    <property type="entry name" value="Cell_Envelope_Struct_Comp"/>
</dbReference>
<feature type="compositionally biased region" description="Polar residues" evidence="1">
    <location>
        <begin position="47"/>
        <end position="58"/>
    </location>
</feature>
<accession>A0A3G9JFQ4</accession>
<evidence type="ECO:0000256" key="2">
    <source>
        <dbReference type="SAM" id="SignalP"/>
    </source>
</evidence>
<proteinExistence type="predicted"/>
<dbReference type="InterPro" id="IPR001119">
    <property type="entry name" value="SLH_dom"/>
</dbReference>
<dbReference type="PANTHER" id="PTHR43308:SF5">
    <property type="entry name" value="S-LAYER PROTEIN _ PEPTIDOGLYCAN ENDO-BETA-N-ACETYLGLUCOSAMINIDASE"/>
    <property type="match status" value="1"/>
</dbReference>
<name>A0A3G9JFQ4_9BACL</name>
<gene>
    <name evidence="3" type="ORF">Back11_60760</name>
</gene>
<dbReference type="Proteomes" id="UP000275368">
    <property type="component" value="Chromosome"/>
</dbReference>
<dbReference type="PANTHER" id="PTHR43308">
    <property type="entry name" value="OUTER MEMBRANE PROTEIN ALPHA-RELATED"/>
    <property type="match status" value="1"/>
</dbReference>
<evidence type="ECO:0000256" key="1">
    <source>
        <dbReference type="SAM" id="MobiDB-lite"/>
    </source>
</evidence>
<feature type="chain" id="PRO_5043657975" evidence="2">
    <location>
        <begin position="27"/>
        <end position="1637"/>
    </location>
</feature>
<feature type="region of interest" description="Disordered" evidence="1">
    <location>
        <begin position="47"/>
        <end position="72"/>
    </location>
</feature>
<dbReference type="PROSITE" id="PS51272">
    <property type="entry name" value="SLH"/>
    <property type="match status" value="3"/>
</dbReference>
<dbReference type="Pfam" id="PF00395">
    <property type="entry name" value="SLH"/>
    <property type="match status" value="3"/>
</dbReference>
<dbReference type="EMBL" id="AP019308">
    <property type="protein sequence ID" value="BBH24731.1"/>
    <property type="molecule type" value="Genomic_DNA"/>
</dbReference>
<keyword evidence="2" id="KW-0732">Signal</keyword>
<keyword evidence="4" id="KW-1185">Reference proteome</keyword>
<evidence type="ECO:0000313" key="4">
    <source>
        <dbReference type="Proteomes" id="UP000275368"/>
    </source>
</evidence>
<dbReference type="RefSeq" id="WP_125665127.1">
    <property type="nucleotide sequence ID" value="NZ_AP019308.1"/>
</dbReference>
<organism evidence="3 4">
    <name type="scientific">Paenibacillus baekrokdamisoli</name>
    <dbReference type="NCBI Taxonomy" id="1712516"/>
    <lineage>
        <taxon>Bacteria</taxon>
        <taxon>Bacillati</taxon>
        <taxon>Bacillota</taxon>
        <taxon>Bacilli</taxon>
        <taxon>Bacillales</taxon>
        <taxon>Paenibacillaceae</taxon>
        <taxon>Paenibacillus</taxon>
    </lineage>
</organism>
<sequence>MLRRWTIGIISFVLLFTLAMPVRSNAAVGDNINPDANQEQKVLETLNQDLPLPNSTESENVDSAGGTTLNPGKIQMGEIDGYSVSPYNNASIFYNDENGANSRDLKIVNGIIDLGMVQLPPKAKITISLTALYTQKSTGKSLLYIDEDTMTSEELVALSNWTIDMDAVEVPLDHSSFADWTYPQLRVSFGNVSVNANISNMSELSILSKPGKLELSYSGVKNREGYLIRKTFNVFSGTNLVFNKEDVSAASVTQLPGGLRNINLWGAGVSAGFQDIDDLIVTEGVYSLRADQSAPIDGGERITSWTIVDFEVKGNRELHFDVPKLSIQYLNISAERLSSIVVVNNGDFQLSDIYEQIGSEWKHSINLHIKIADSQGQSVYETDVSPNSWCCYDHTFDTPLKGGSYTVEFSMNGLEQPLSLNKSVLIKSAPEYDGKGLVIHTENEAGQPLADGQVFLFEKQPPWIGGANDGEAVYSTLLTYKSKKSSDGSFIIPYQKLLKGRSYELEVVGTSADGQHKVLYHRPVSRDDKYIQFKSSNLKHITIKAAQANEGDSLLLSVLDDHEQFSSWPALALFGNNHQAEVYIQTDNKISMLTKLYDASTDTGYFLTRTVAPNGGNVQTIDLNGETAEIRLPAGFENAKLDVNDAFSKEERFAKRYLVSKGNDVTASYYVESGAYRYTFSKYLGKVKKDITLGIGHDFVNRRIENQFFIAGKLNQRVYTDYMDELDNNLVDVSHVVVAKIADRIETEGITFTVGSARQKQVMSIQDIEDGLSYAPLDQPVGTNQIVVGGSTLDYQMYNSDNQKIGDTVHSSDPLLVHTDIPIQSGDYSLKLTNQNFPSDVVKLTGQANITAISRSEQITRIPIELPPSYQKGSISYSNVVLQPLNDTSSPVYLWMEDGMLCTYPPTLDLDQKYALHLAINLISSSGERVLYYNQLLLTGSEFVNLKKVAYVSSAITISPEVSDLPKDFLQRDIQLEFPVINFKEKSFSTYASQSYGSLGKIKINKIIMKPQDFVLVFNGWDGDSTGYNLRREVHTDAVTGKWTLRDPGTHLLQLQGNHPFITFNSLAPGENRYSFNYYYDGKLMDKAYVSPGKQQFQFVTGTSSPEEEPWNLYWMTNNTYDVDKDTVIPFTGHVDLSKSSLTIAQRTEGDKIVLTMKPELMSGDLKLKDISLGKSGGYNYVPAIVTIKDSHQNKVYEALAYNWYGSLEVSKALTSGTYSVAYSQPVGPNEEAVVTNSFTVPANGGGFPGGGGGGGIIPPGVDQSTDTVSSKTTIFKPEDIPAALDGVVTLQIKDSEAVVIPANILSGDGTKNVLELTGTHGKVSIPPAVLKQLTELVGKDKLADAQFSLSLTSISDSELSGTVKAVSGTDFKKAGTVYDFKLSITAKDSKSILLTTFDEPITLTFEVDPNAVKHLTNVYYISEDGNLTYLPSKQDNGMLVAKVTHFSKYGVLQVKKAFADVSAAHWAHDAIEELAAKQFVEGTTPDKFAPNRLVTRAEFTVMLVHALGLSTEQPSVFKDVPVTAWYASAVAAAYQNNLVKGISEDSFAPSRPISREEMAVILKNALKHMNAASSASKDVTFKDSVKISSWAVDAVGFALANGLIKGDGSGMFIPKGMTTRAEAAQMLVNLLNQANK</sequence>
<reference evidence="3 4" key="1">
    <citation type="submission" date="2018-11" db="EMBL/GenBank/DDBJ databases">
        <title>Complete genome sequence of Paenibacillus baekrokdamisoli strain KCTC 33723.</title>
        <authorList>
            <person name="Kang S.W."/>
            <person name="Lee K.C."/>
            <person name="Kim K.K."/>
            <person name="Kim J.S."/>
            <person name="Kim D.S."/>
            <person name="Ko S.H."/>
            <person name="Yang S.H."/>
            <person name="Lee J.S."/>
        </authorList>
    </citation>
    <scope>NUCLEOTIDE SEQUENCE [LARGE SCALE GENOMIC DNA]</scope>
    <source>
        <strain evidence="3 4">KCTC 33723</strain>
    </source>
</reference>
<dbReference type="KEGG" id="pbk:Back11_60760"/>
<evidence type="ECO:0000313" key="3">
    <source>
        <dbReference type="EMBL" id="BBH24731.1"/>
    </source>
</evidence>